<dbReference type="GO" id="GO:0005975">
    <property type="term" value="P:carbohydrate metabolic process"/>
    <property type="evidence" value="ECO:0007669"/>
    <property type="project" value="InterPro"/>
</dbReference>
<dbReference type="InterPro" id="IPR004193">
    <property type="entry name" value="Glyco_hydro_13_N"/>
</dbReference>
<dbReference type="PANTHER" id="PTHR48098:SF1">
    <property type="entry name" value="DIACYLGLYCEROL ACYLTRANSFERASE_MYCOLYLTRANSFERASE AG85A"/>
    <property type="match status" value="1"/>
</dbReference>
<dbReference type="Proteomes" id="UP000280296">
    <property type="component" value="Unassembled WGS sequence"/>
</dbReference>
<dbReference type="Pfam" id="PF00756">
    <property type="entry name" value="Esterase"/>
    <property type="match status" value="1"/>
</dbReference>
<evidence type="ECO:0000313" key="3">
    <source>
        <dbReference type="EMBL" id="RUL86282.1"/>
    </source>
</evidence>
<dbReference type="OrthoDB" id="184858at2"/>
<evidence type="ECO:0000313" key="4">
    <source>
        <dbReference type="Proteomes" id="UP000280296"/>
    </source>
</evidence>
<dbReference type="PANTHER" id="PTHR48098">
    <property type="entry name" value="ENTEROCHELIN ESTERASE-RELATED"/>
    <property type="match status" value="1"/>
</dbReference>
<dbReference type="InterPro" id="IPR014756">
    <property type="entry name" value="Ig_E-set"/>
</dbReference>
<protein>
    <submittedName>
        <fullName evidence="3">Esterase</fullName>
    </submittedName>
</protein>
<reference evidence="3 4" key="1">
    <citation type="submission" date="2018-12" db="EMBL/GenBank/DDBJ databases">
        <authorList>
            <person name="Toschakov S.V."/>
        </authorList>
    </citation>
    <scope>NUCLEOTIDE SEQUENCE [LARGE SCALE GENOMIC DNA]</scope>
    <source>
        <strain evidence="3 4">GM2012</strain>
    </source>
</reference>
<feature type="domain" description="Glycoside hydrolase family 13 N-terminal" evidence="2">
    <location>
        <begin position="40"/>
        <end position="103"/>
    </location>
</feature>
<comment type="caution">
    <text evidence="3">The sequence shown here is derived from an EMBL/GenBank/DDBJ whole genome shotgun (WGS) entry which is preliminary data.</text>
</comment>
<name>A0A432MHJ8_9BACT</name>
<dbReference type="AlphaFoldDB" id="A0A432MHJ8"/>
<reference evidence="3 4" key="2">
    <citation type="submission" date="2019-01" db="EMBL/GenBank/DDBJ databases">
        <title>Tautonia sociabilis, a novel thermotolerant planctomycete of Isosphaeraceae family, isolated from a 4000 m deep subterranean habitat.</title>
        <authorList>
            <person name="Kovaleva O.L."/>
            <person name="Elcheninov A.G."/>
            <person name="Van Heerden E."/>
            <person name="Toshchakov S.V."/>
            <person name="Novikov A."/>
            <person name="Bonch-Osmolovskaya E.A."/>
            <person name="Kublanov I.V."/>
        </authorList>
    </citation>
    <scope>NUCLEOTIDE SEQUENCE [LARGE SCALE GENOMIC DNA]</scope>
    <source>
        <strain evidence="3 4">GM2012</strain>
    </source>
</reference>
<gene>
    <name evidence="3" type="ORF">TsocGM_16245</name>
</gene>
<dbReference type="SUPFAM" id="SSF81296">
    <property type="entry name" value="E set domains"/>
    <property type="match status" value="1"/>
</dbReference>
<organism evidence="3 4">
    <name type="scientific">Tautonia sociabilis</name>
    <dbReference type="NCBI Taxonomy" id="2080755"/>
    <lineage>
        <taxon>Bacteria</taxon>
        <taxon>Pseudomonadati</taxon>
        <taxon>Planctomycetota</taxon>
        <taxon>Planctomycetia</taxon>
        <taxon>Isosphaerales</taxon>
        <taxon>Isosphaeraceae</taxon>
        <taxon>Tautonia</taxon>
    </lineage>
</organism>
<keyword evidence="1" id="KW-0732">Signal</keyword>
<dbReference type="GO" id="GO:0016747">
    <property type="term" value="F:acyltransferase activity, transferring groups other than amino-acyl groups"/>
    <property type="evidence" value="ECO:0007669"/>
    <property type="project" value="TreeGrafter"/>
</dbReference>
<feature type="chain" id="PRO_5019024818" evidence="1">
    <location>
        <begin position="21"/>
        <end position="393"/>
    </location>
</feature>
<feature type="signal peptide" evidence="1">
    <location>
        <begin position="1"/>
        <end position="20"/>
    </location>
</feature>
<accession>A0A432MHJ8</accession>
<dbReference type="CDD" id="cd11294">
    <property type="entry name" value="E_set_Esterase_like_N"/>
    <property type="match status" value="1"/>
</dbReference>
<keyword evidence="4" id="KW-1185">Reference proteome</keyword>
<dbReference type="EMBL" id="RYZH01000032">
    <property type="protein sequence ID" value="RUL86282.1"/>
    <property type="molecule type" value="Genomic_DNA"/>
</dbReference>
<dbReference type="Gene3D" id="3.40.50.1820">
    <property type="entry name" value="alpha/beta hydrolase"/>
    <property type="match status" value="1"/>
</dbReference>
<dbReference type="Gene3D" id="2.60.40.10">
    <property type="entry name" value="Immunoglobulins"/>
    <property type="match status" value="1"/>
</dbReference>
<dbReference type="InterPro" id="IPR050583">
    <property type="entry name" value="Mycobacterial_A85_antigen"/>
</dbReference>
<dbReference type="GO" id="GO:0004553">
    <property type="term" value="F:hydrolase activity, hydrolyzing O-glycosyl compounds"/>
    <property type="evidence" value="ECO:0007669"/>
    <property type="project" value="InterPro"/>
</dbReference>
<dbReference type="InterPro" id="IPR013783">
    <property type="entry name" value="Ig-like_fold"/>
</dbReference>
<sequence>MTASSRWILALSLFASPALAAPQQGPGARPPEFSSPEVKEDRTVVVRLFAPEADEVRFSSSDLPSDTPFGRGVAMTKDDRGVWEATLGPVPPGSYRYTFQVDGIPVVDPRNPTTSESNMNTWSLVTVPGSPVSDLKDVPHGAVAEVHYRSESLDRFRRMHVYTPPGYESGEGEYPVLYLLHGATDSDASWSSVGRAGLVLDNLIAAGEAEPMIVVMPMGHTGPFSFGPGGSSFERQMEEFVTDFIADVRPLVERTYRVSDDRRHRAIAGLSMGGAQTLEIAMRQLADYGYVGVFSSGVFGLDRQGPGGGGDARGPSWQQRHQAALDDPDLRDGLHLLWFATGREDFLLNTTRATVDLFKEKGFDVTFEETDGGHTWINWREHYLPDFARQLFR</sequence>
<dbReference type="InterPro" id="IPR000801">
    <property type="entry name" value="Esterase-like"/>
</dbReference>
<evidence type="ECO:0000259" key="2">
    <source>
        <dbReference type="Pfam" id="PF02922"/>
    </source>
</evidence>
<dbReference type="Pfam" id="PF02922">
    <property type="entry name" value="CBM_48"/>
    <property type="match status" value="1"/>
</dbReference>
<evidence type="ECO:0000256" key="1">
    <source>
        <dbReference type="SAM" id="SignalP"/>
    </source>
</evidence>
<dbReference type="RefSeq" id="WP_126726517.1">
    <property type="nucleotide sequence ID" value="NZ_RYZH01000032.1"/>
</dbReference>
<dbReference type="SUPFAM" id="SSF53474">
    <property type="entry name" value="alpha/beta-Hydrolases"/>
    <property type="match status" value="1"/>
</dbReference>
<proteinExistence type="predicted"/>
<dbReference type="InterPro" id="IPR029058">
    <property type="entry name" value="AB_hydrolase_fold"/>
</dbReference>